<reference evidence="1" key="1">
    <citation type="submission" date="2018-11" db="EMBL/GenBank/DDBJ databases">
        <authorList>
            <person name="Ashton P.M."/>
            <person name="Dallman T."/>
            <person name="Nair S."/>
            <person name="De Pinna E."/>
            <person name="Peters T."/>
            <person name="Grant K."/>
        </authorList>
    </citation>
    <scope>NUCLEOTIDE SEQUENCE [LARGE SCALE GENOMIC DNA]</scope>
    <source>
        <strain evidence="1">634658</strain>
    </source>
</reference>
<sequence length="986" mass="111019">MTTKTYDALSKDLLLMAHNPSAMQSLMLNQLQDVQDADGQILLRDPTDPVVYMTEVGITMGHTIIQGDRDTIPKMFPSMAQTHDDLFRHMSDVDYVDVFAQPSQATLLLLLDVDSLLAKAMPLNVAGIRKVVIPRDTIFTVSGYNFAIQYPIEIRVLPYGTVDNPAFQVLWITETQSPISPVTTNALDWELTSVPSTPSQILAIRIPVMQYSVKDENDTLLGQNTFVMTRTFTNKFFYARVWNKPSNSNTWTEIHHTHSRDVYDPNTPTALIQVVNQSIRCTIPSIYMAKNLVSGEIRMDVYTTIGPLDLDVSAFPADEYTFSLRDLNGEYDAGYINPLKSFSIKMLVAEEGSYATGGRTQLSFDELRDRVVNNAVGIRKLPVTEKQLEATVSDYGLTLSKPNDYVTGRTYFLTAPMPESTLSKVSSPIGTITAPLYFSWDELVKLPTVRINGNRLTIEPDTLYRFTDTSLQIDAEMTILAKTMRKEDLVNAGNTNRYLFTPFHYVVDINNKSCDVRIYQLDKPQLNSKRFVSTNVTTELSVVTADYQIEKTAEGYILRTVTKSEPPYQALSDDQVFAQISFSPRNADGKLAYINGTLVGRQGSERVWEFLLKTNLDVDRNDELIINNTRITTEVDVDTPAPLLTEYNVFYGCTGYYPGNYERAEMDTMIVPPARDGIGITHEIFKIELGKAMSYYWRKARAVTDSINYEYYQEDVLAYWEKDVIKTKDDGVTPEYTYDPDAVPPLQITYLHRKGDPKIDPKTGEQEIAHHVGEQIFDGNGQPIIAKPRSIKFRSEMAVFDARYKFATSKAVKAYLDSVIDNIINYVTVVLPNLKPLLLEQTEGFFVPITTMGYIDVRTEDGVVSPLPAENQFTVKYYLTAANRANSELLAQIRKRTSQVINDYLSTHLTVSATEIGNALRNTLNDAIIGVELDDMGPDKDLRLFTVITEAARATIGKKLDIEANGDIGLKDDIVLSYNRHDTEKE</sequence>
<gene>
    <name evidence="1" type="ORF">EHE49_03875</name>
</gene>
<organism evidence="1">
    <name type="scientific">Salmonella enterica subsp. enterica serovar Chester</name>
    <dbReference type="NCBI Taxonomy" id="149386"/>
    <lineage>
        <taxon>Bacteria</taxon>
        <taxon>Pseudomonadati</taxon>
        <taxon>Pseudomonadota</taxon>
        <taxon>Gammaproteobacteria</taxon>
        <taxon>Enterobacterales</taxon>
        <taxon>Enterobacteriaceae</taxon>
        <taxon>Salmonella</taxon>
    </lineage>
</organism>
<comment type="caution">
    <text evidence="1">The sequence shown here is derived from an EMBL/GenBank/DDBJ whole genome shotgun (WGS) entry which is preliminary data.</text>
</comment>
<name>A0A3Z4X6J2_SALET</name>
<proteinExistence type="predicted"/>
<protein>
    <submittedName>
        <fullName evidence="1">Uncharacterized protein</fullName>
    </submittedName>
</protein>
<dbReference type="EMBL" id="AAAGNC010000003">
    <property type="protein sequence ID" value="EAC0255805.1"/>
    <property type="molecule type" value="Genomic_DNA"/>
</dbReference>
<dbReference type="AlphaFoldDB" id="A0A3Z4X6J2"/>
<dbReference type="Proteomes" id="UP000839816">
    <property type="component" value="Unassembled WGS sequence"/>
</dbReference>
<evidence type="ECO:0000313" key="1">
    <source>
        <dbReference type="EMBL" id="EAC0255805.1"/>
    </source>
</evidence>
<accession>A0A3Z4X6J2</accession>